<dbReference type="OrthoDB" id="9790209at2"/>
<evidence type="ECO:0000256" key="7">
    <source>
        <dbReference type="RuleBase" id="RU369079"/>
    </source>
</evidence>
<keyword evidence="5 7" id="KW-1133">Transmembrane helix</keyword>
<feature type="transmembrane region" description="Helical" evidence="7">
    <location>
        <begin position="20"/>
        <end position="41"/>
    </location>
</feature>
<feature type="transmembrane region" description="Helical" evidence="7">
    <location>
        <begin position="147"/>
        <end position="170"/>
    </location>
</feature>
<dbReference type="GO" id="GO:0022857">
    <property type="term" value="F:transmembrane transporter activity"/>
    <property type="evidence" value="ECO:0007669"/>
    <property type="project" value="UniProtKB-UniRule"/>
</dbReference>
<comment type="subunit">
    <text evidence="7">The complex comprises the extracytoplasmic solute receptor protein and the two transmembrane proteins.</text>
</comment>
<comment type="caution">
    <text evidence="9">The sequence shown here is derived from an EMBL/GenBank/DDBJ whole genome shotgun (WGS) entry which is preliminary data.</text>
</comment>
<dbReference type="GO" id="GO:0005886">
    <property type="term" value="C:plasma membrane"/>
    <property type="evidence" value="ECO:0007669"/>
    <property type="project" value="UniProtKB-SubCell"/>
</dbReference>
<dbReference type="RefSeq" id="WP_136337409.1">
    <property type="nucleotide sequence ID" value="NZ_SSMD01000001.1"/>
</dbReference>
<reference evidence="9 10" key="1">
    <citation type="submission" date="2019-04" db="EMBL/GenBank/DDBJ databases">
        <title>Draft genome sequence of Youngimonas vesicularis.</title>
        <authorList>
            <person name="Hameed A."/>
        </authorList>
    </citation>
    <scope>NUCLEOTIDE SEQUENCE [LARGE SCALE GENOMIC DNA]</scope>
    <source>
        <strain evidence="9 10">CC-AMW-E</strain>
    </source>
</reference>
<dbReference type="AlphaFoldDB" id="A0A4V3UZD4"/>
<protein>
    <recommendedName>
        <fullName evidence="7">TRAP transporter large permease protein</fullName>
    </recommendedName>
</protein>
<evidence type="ECO:0000256" key="2">
    <source>
        <dbReference type="ARBA" id="ARBA00022475"/>
    </source>
</evidence>
<keyword evidence="10" id="KW-1185">Reference proteome</keyword>
<comment type="similarity">
    <text evidence="7">Belongs to the TRAP transporter large permease family.</text>
</comment>
<evidence type="ECO:0000256" key="4">
    <source>
        <dbReference type="ARBA" id="ARBA00022692"/>
    </source>
</evidence>
<accession>A0A4V3UZD4</accession>
<comment type="subcellular location">
    <subcellularLocation>
        <location evidence="1 7">Cell inner membrane</location>
        <topology evidence="1 7">Multi-pass membrane protein</topology>
    </subcellularLocation>
</comment>
<dbReference type="Proteomes" id="UP000306113">
    <property type="component" value="Unassembled WGS sequence"/>
</dbReference>
<keyword evidence="4 7" id="KW-0812">Transmembrane</keyword>
<feature type="transmembrane region" description="Helical" evidence="7">
    <location>
        <begin position="314"/>
        <end position="336"/>
    </location>
</feature>
<dbReference type="Pfam" id="PF06808">
    <property type="entry name" value="DctM"/>
    <property type="match status" value="1"/>
</dbReference>
<feature type="transmembrane region" description="Helical" evidence="7">
    <location>
        <begin position="176"/>
        <end position="202"/>
    </location>
</feature>
<gene>
    <name evidence="9" type="ORF">E7681_01080</name>
</gene>
<keyword evidence="7" id="KW-0813">Transport</keyword>
<dbReference type="PANTHER" id="PTHR33362">
    <property type="entry name" value="SIALIC ACID TRAP TRANSPORTER PERMEASE PROTEIN SIAT-RELATED"/>
    <property type="match status" value="1"/>
</dbReference>
<dbReference type="InterPro" id="IPR004681">
    <property type="entry name" value="TRAP_DctM"/>
</dbReference>
<comment type="function">
    <text evidence="7">Part of the tripartite ATP-independent periplasmic (TRAP) transport system.</text>
</comment>
<evidence type="ECO:0000256" key="6">
    <source>
        <dbReference type="ARBA" id="ARBA00023136"/>
    </source>
</evidence>
<feature type="transmembrane region" description="Helical" evidence="7">
    <location>
        <begin position="62"/>
        <end position="83"/>
    </location>
</feature>
<feature type="transmembrane region" description="Helical" evidence="7">
    <location>
        <begin position="251"/>
        <end position="269"/>
    </location>
</feature>
<dbReference type="EMBL" id="SSMD01000001">
    <property type="protein sequence ID" value="THD76465.1"/>
    <property type="molecule type" value="Genomic_DNA"/>
</dbReference>
<feature type="domain" description="TRAP C4-dicarboxylate transport system permease DctM subunit" evidence="8">
    <location>
        <begin position="15"/>
        <end position="432"/>
    </location>
</feature>
<name>A0A4V3UZD4_9RHOB</name>
<proteinExistence type="inferred from homology"/>
<keyword evidence="6 7" id="KW-0472">Membrane</keyword>
<keyword evidence="3 7" id="KW-0997">Cell inner membrane</keyword>
<evidence type="ECO:0000256" key="5">
    <source>
        <dbReference type="ARBA" id="ARBA00022989"/>
    </source>
</evidence>
<feature type="transmembrane region" description="Helical" evidence="7">
    <location>
        <begin position="103"/>
        <end position="126"/>
    </location>
</feature>
<feature type="transmembrane region" description="Helical" evidence="7">
    <location>
        <begin position="281"/>
        <end position="302"/>
    </location>
</feature>
<evidence type="ECO:0000313" key="10">
    <source>
        <dbReference type="Proteomes" id="UP000306113"/>
    </source>
</evidence>
<feature type="transmembrane region" description="Helical" evidence="7">
    <location>
        <begin position="223"/>
        <end position="245"/>
    </location>
</feature>
<evidence type="ECO:0000256" key="1">
    <source>
        <dbReference type="ARBA" id="ARBA00004429"/>
    </source>
</evidence>
<keyword evidence="2" id="KW-1003">Cell membrane</keyword>
<evidence type="ECO:0000259" key="8">
    <source>
        <dbReference type="Pfam" id="PF06808"/>
    </source>
</evidence>
<feature type="transmembrane region" description="Helical" evidence="7">
    <location>
        <begin position="369"/>
        <end position="391"/>
    </location>
</feature>
<sequence>MDFTNLEIGLLSFPVLLVMIFLRVPIGLAMFLAGLFGLYFINNGFNVAFAKLKTETYSTYSSYSLAIVPMFILMGHFATLGGMSQALFKAAEAFLGHRKGGVAMAAVGACAGFGSICGSSLATAATMSQVALPELRRYGYSGGFSTATLAAGGTLGILIPPSVILVIYAILTEQNIAKLFLAAFIPGILAAIGYMITISIYVRIHPKSAGVREPQPMSERIQALIDVWPVMLVFLSVVGGIYLGIFTPSEGAAVGAFGTGLIALINGGLTKHTLIESFIATARGTGMIFFIVLGAGFYNGFLAQSQVPQALSEYVVGLGLSPWIVLSLILVLYLIFGCVMDSLSMILLTVPIFFPIISAMDFGMTAEEVAIWFGIIVLIVVEVGLITPPVGMNLFVINSMDRLTPMVETYKAVMYFVASDIVRVMLLVAFPSITLFLVRILH</sequence>
<feature type="transmembrane region" description="Helical" evidence="7">
    <location>
        <begin position="412"/>
        <end position="438"/>
    </location>
</feature>
<evidence type="ECO:0000256" key="3">
    <source>
        <dbReference type="ARBA" id="ARBA00022519"/>
    </source>
</evidence>
<dbReference type="PIRSF" id="PIRSF006066">
    <property type="entry name" value="HI0050"/>
    <property type="match status" value="1"/>
</dbReference>
<organism evidence="9 10">
    <name type="scientific">Thalassobius vesicularis</name>
    <dbReference type="NCBI Taxonomy" id="1294297"/>
    <lineage>
        <taxon>Bacteria</taxon>
        <taxon>Pseudomonadati</taxon>
        <taxon>Pseudomonadota</taxon>
        <taxon>Alphaproteobacteria</taxon>
        <taxon>Rhodobacterales</taxon>
        <taxon>Roseobacteraceae</taxon>
        <taxon>Thalassovita</taxon>
    </lineage>
</organism>
<dbReference type="PANTHER" id="PTHR33362:SF5">
    <property type="entry name" value="C4-DICARBOXYLATE TRAP TRANSPORTER LARGE PERMEASE PROTEIN DCTM"/>
    <property type="match status" value="1"/>
</dbReference>
<dbReference type="InterPro" id="IPR010656">
    <property type="entry name" value="DctM"/>
</dbReference>
<dbReference type="NCBIfam" id="TIGR00786">
    <property type="entry name" value="dctM"/>
    <property type="match status" value="1"/>
</dbReference>
<feature type="transmembrane region" description="Helical" evidence="7">
    <location>
        <begin position="343"/>
        <end position="363"/>
    </location>
</feature>
<evidence type="ECO:0000313" key="9">
    <source>
        <dbReference type="EMBL" id="THD76465.1"/>
    </source>
</evidence>